<proteinExistence type="predicted"/>
<reference evidence="2" key="1">
    <citation type="submission" date="2022-11" db="UniProtKB">
        <authorList>
            <consortium name="WormBaseParasite"/>
        </authorList>
    </citation>
    <scope>IDENTIFICATION</scope>
</reference>
<organism evidence="1 2">
    <name type="scientific">Globodera rostochiensis</name>
    <name type="common">Golden nematode worm</name>
    <name type="synonym">Heterodera rostochiensis</name>
    <dbReference type="NCBI Taxonomy" id="31243"/>
    <lineage>
        <taxon>Eukaryota</taxon>
        <taxon>Metazoa</taxon>
        <taxon>Ecdysozoa</taxon>
        <taxon>Nematoda</taxon>
        <taxon>Chromadorea</taxon>
        <taxon>Rhabditida</taxon>
        <taxon>Tylenchina</taxon>
        <taxon>Tylenchomorpha</taxon>
        <taxon>Tylenchoidea</taxon>
        <taxon>Heteroderidae</taxon>
        <taxon>Heteroderinae</taxon>
        <taxon>Globodera</taxon>
    </lineage>
</organism>
<sequence>MHVGYLLVAREVDWCVERSVPAPLVVHGNDGTTAATGTGNGGGPQFCEGVERAGHQYQQQQQQQQQRHGTYVGDGRIVPCRRRHASCSLNASMRMYLLEVECARGIFGARGIMPRGV</sequence>
<keyword evidence="1" id="KW-1185">Reference proteome</keyword>
<evidence type="ECO:0000313" key="1">
    <source>
        <dbReference type="Proteomes" id="UP000887572"/>
    </source>
</evidence>
<accession>A0A914GV30</accession>
<name>A0A914GV30_GLORO</name>
<evidence type="ECO:0000313" key="2">
    <source>
        <dbReference type="WBParaSite" id="Gr19_v10_g11451.t1"/>
    </source>
</evidence>
<protein>
    <submittedName>
        <fullName evidence="2">Uncharacterized protein</fullName>
    </submittedName>
</protein>
<dbReference type="AlphaFoldDB" id="A0A914GV30"/>
<dbReference type="Proteomes" id="UP000887572">
    <property type="component" value="Unplaced"/>
</dbReference>
<dbReference type="WBParaSite" id="Gr19_v10_g11451.t1">
    <property type="protein sequence ID" value="Gr19_v10_g11451.t1"/>
    <property type="gene ID" value="Gr19_v10_g11451"/>
</dbReference>